<dbReference type="Proteomes" id="UP001055336">
    <property type="component" value="Chromosome"/>
</dbReference>
<sequence>MLARYLKAQLIVLVCGGLVGPIFLITYFVLPGLMGDQFSSVDSSIGTTIQQSTSWLLWVGVLITVIDVFVALWLANRGAQSSAKMAALRQTGVLATAQIQGMGETGLRINEHPVVNLDLRITGPGVDFTDRKRVTVDFTKQAIVTARKLVVLVDPNTREYEIDWQASALVAGVVPMQITSSEDHKTYDLTGQAGPLMEILQIYKASNLPMSGTVDIRNYPAVRQQIMAVVRRAAEAQPVPAAAGGAAAPAQPSAGQRLEELEKLHASGAISEAEYAAARQKIIAEL</sequence>
<feature type="transmembrane region" description="Helical" evidence="1">
    <location>
        <begin position="55"/>
        <end position="75"/>
    </location>
</feature>
<evidence type="ECO:0000259" key="2">
    <source>
        <dbReference type="Pfam" id="PF09851"/>
    </source>
</evidence>
<keyword evidence="1" id="KW-0472">Membrane</keyword>
<keyword evidence="1" id="KW-1133">Transmembrane helix</keyword>
<dbReference type="InterPro" id="IPR018649">
    <property type="entry name" value="SHOCT"/>
</dbReference>
<proteinExistence type="predicted"/>
<reference evidence="3" key="1">
    <citation type="submission" date="2022-08" db="EMBL/GenBank/DDBJ databases">
        <title>Whole genome sequencing of non-tuberculosis mycobacteria type-strains.</title>
        <authorList>
            <person name="Igarashi Y."/>
            <person name="Osugi A."/>
            <person name="Mitarai S."/>
        </authorList>
    </citation>
    <scope>NUCLEOTIDE SEQUENCE</scope>
    <source>
        <strain evidence="3">DSM 45127</strain>
    </source>
</reference>
<dbReference type="EMBL" id="CP092488">
    <property type="protein sequence ID" value="UMB68704.1"/>
    <property type="molecule type" value="Genomic_DNA"/>
</dbReference>
<keyword evidence="1" id="KW-0812">Transmembrane</keyword>
<feature type="transmembrane region" description="Helical" evidence="1">
    <location>
        <begin position="12"/>
        <end position="35"/>
    </location>
</feature>
<keyword evidence="4" id="KW-1185">Reference proteome</keyword>
<evidence type="ECO:0000313" key="3">
    <source>
        <dbReference type="EMBL" id="UMB68704.1"/>
    </source>
</evidence>
<evidence type="ECO:0000256" key="1">
    <source>
        <dbReference type="SAM" id="Phobius"/>
    </source>
</evidence>
<dbReference type="RefSeq" id="WP_240260035.1">
    <property type="nucleotide sequence ID" value="NZ_CP092488.2"/>
</dbReference>
<protein>
    <submittedName>
        <fullName evidence="3">SHOCT domain-containing protein</fullName>
    </submittedName>
</protein>
<accession>A0ABY3VPX1</accession>
<dbReference type="Pfam" id="PF09851">
    <property type="entry name" value="SHOCT"/>
    <property type="match status" value="1"/>
</dbReference>
<organism evidence="3 4">
    <name type="scientific">Mycobacterium paraterrae</name>
    <dbReference type="NCBI Taxonomy" id="577492"/>
    <lineage>
        <taxon>Bacteria</taxon>
        <taxon>Bacillati</taxon>
        <taxon>Actinomycetota</taxon>
        <taxon>Actinomycetes</taxon>
        <taxon>Mycobacteriales</taxon>
        <taxon>Mycobacteriaceae</taxon>
        <taxon>Mycobacterium</taxon>
    </lineage>
</organism>
<gene>
    <name evidence="3" type="ORF">MKK62_20190</name>
</gene>
<name>A0ABY3VPX1_9MYCO</name>
<feature type="domain" description="SHOCT" evidence="2">
    <location>
        <begin position="257"/>
        <end position="282"/>
    </location>
</feature>
<evidence type="ECO:0000313" key="4">
    <source>
        <dbReference type="Proteomes" id="UP001055336"/>
    </source>
</evidence>